<sequence>MALSTLKDRVRAATNPTEPTVEATVTRAADTAQQTSPEELHTSAQGESGPVADVALNWLERYGNEFTKALPSHIDTAAFFTAVRAALPGLVRCTPASLLQALLTCARFGLIPDGRHAVITREGKTATFVPMAQGYVELMYRSGRVGSIHVGMVHEGDEWNYEPTAPAPLDFTHKPALTKSKAERGEPILAYAFAWMESGARSQVIVLTREDAEEIRDEYSKAYQRAQHSGAKNSFWHTDFPAMWRKSALRRLHKVVPMSAELVALLKADDAGDAGEVQVVHAPAGDAQLLDEAETAHDAAEASQDPADAGVRALPRKRVQPKRKPRAARNGRKRSRR</sequence>
<proteinExistence type="predicted"/>
<dbReference type="Proteomes" id="UP000595703">
    <property type="component" value="Chromosome"/>
</dbReference>
<evidence type="ECO:0000256" key="1">
    <source>
        <dbReference type="SAM" id="MobiDB-lite"/>
    </source>
</evidence>
<evidence type="ECO:0000313" key="2">
    <source>
        <dbReference type="EMBL" id="BBA98270.1"/>
    </source>
</evidence>
<dbReference type="NCBIfam" id="TIGR00616">
    <property type="entry name" value="rect"/>
    <property type="match status" value="1"/>
</dbReference>
<dbReference type="AlphaFoldDB" id="A0A7U3VP29"/>
<feature type="compositionally biased region" description="Basic and acidic residues" evidence="1">
    <location>
        <begin position="1"/>
        <end position="11"/>
    </location>
</feature>
<reference evidence="2 3" key="1">
    <citation type="journal article" date="2010" name="J. Bacteriol.">
        <title>Biochemical characterization of a novel indole prenyltransferase from Streptomyces sp. SN-593.</title>
        <authorList>
            <person name="Takahashi S."/>
            <person name="Takagi H."/>
            <person name="Toyoda A."/>
            <person name="Uramoto M."/>
            <person name="Nogawa T."/>
            <person name="Ueki M."/>
            <person name="Sakaki Y."/>
            <person name="Osada H."/>
        </authorList>
    </citation>
    <scope>NUCLEOTIDE SEQUENCE [LARGE SCALE GENOMIC DNA]</scope>
    <source>
        <strain evidence="2 3">SN-593</strain>
    </source>
</reference>
<feature type="region of interest" description="Disordered" evidence="1">
    <location>
        <begin position="1"/>
        <end position="47"/>
    </location>
</feature>
<protein>
    <recommendedName>
        <fullName evidence="4">Recombinase RecT</fullName>
    </recommendedName>
</protein>
<feature type="compositionally biased region" description="Polar residues" evidence="1">
    <location>
        <begin position="31"/>
        <end position="46"/>
    </location>
</feature>
<dbReference type="InterPro" id="IPR018330">
    <property type="entry name" value="RecT_fam"/>
</dbReference>
<keyword evidence="3" id="KW-1185">Reference proteome</keyword>
<gene>
    <name evidence="2" type="ORF">RVR_4400</name>
</gene>
<dbReference type="EMBL" id="AP018365">
    <property type="protein sequence ID" value="BBA98270.1"/>
    <property type="molecule type" value="Genomic_DNA"/>
</dbReference>
<accession>A0A7U3VP29</accession>
<evidence type="ECO:0000313" key="3">
    <source>
        <dbReference type="Proteomes" id="UP000595703"/>
    </source>
</evidence>
<dbReference type="GO" id="GO:0003677">
    <property type="term" value="F:DNA binding"/>
    <property type="evidence" value="ECO:0007669"/>
    <property type="project" value="InterPro"/>
</dbReference>
<dbReference type="GO" id="GO:0006259">
    <property type="term" value="P:DNA metabolic process"/>
    <property type="evidence" value="ECO:0007669"/>
    <property type="project" value="InterPro"/>
</dbReference>
<name>A0A7U3VP29_9ACTN</name>
<dbReference type="Pfam" id="PF03837">
    <property type="entry name" value="RecT"/>
    <property type="match status" value="1"/>
</dbReference>
<reference evidence="2 3" key="4">
    <citation type="journal article" date="2020" name="Sci. Rep.">
        <title>beta-carboline chemical signals induce reveromycin production through a LuxR family regulator in Streptomyces sp. SN-593.</title>
        <authorList>
            <person name="Panthee S."/>
            <person name="Kito N."/>
            <person name="Hayashi T."/>
            <person name="Shimizu T."/>
            <person name="Ishikawa J."/>
            <person name="Hamamoto H."/>
            <person name="Osada H."/>
            <person name="Takahashi S."/>
        </authorList>
    </citation>
    <scope>NUCLEOTIDE SEQUENCE [LARGE SCALE GENOMIC DNA]</scope>
    <source>
        <strain evidence="2 3">SN-593</strain>
    </source>
</reference>
<reference evidence="2 3" key="2">
    <citation type="journal article" date="2011" name="J. Antibiot.">
        <title>Furaquinocins I and J: novel polyketide isoprenoid hybrid compounds from Streptomyces reveromyceticus SN-593.</title>
        <authorList>
            <person name="Panthee S."/>
            <person name="Takahashi S."/>
            <person name="Takagi H."/>
            <person name="Nogawa T."/>
            <person name="Oowada E."/>
            <person name="Uramoto M."/>
            <person name="Osada H."/>
        </authorList>
    </citation>
    <scope>NUCLEOTIDE SEQUENCE [LARGE SCALE GENOMIC DNA]</scope>
    <source>
        <strain evidence="2 3">SN-593</strain>
    </source>
</reference>
<organism evidence="2 3">
    <name type="scientific">Actinacidiphila reveromycinica</name>
    <dbReference type="NCBI Taxonomy" id="659352"/>
    <lineage>
        <taxon>Bacteria</taxon>
        <taxon>Bacillati</taxon>
        <taxon>Actinomycetota</taxon>
        <taxon>Actinomycetes</taxon>
        <taxon>Kitasatosporales</taxon>
        <taxon>Streptomycetaceae</taxon>
        <taxon>Actinacidiphila</taxon>
    </lineage>
</organism>
<dbReference type="RefSeq" id="WP_202234432.1">
    <property type="nucleotide sequence ID" value="NZ_AP018365.1"/>
</dbReference>
<feature type="region of interest" description="Disordered" evidence="1">
    <location>
        <begin position="291"/>
        <end position="337"/>
    </location>
</feature>
<evidence type="ECO:0008006" key="4">
    <source>
        <dbReference type="Google" id="ProtNLM"/>
    </source>
</evidence>
<dbReference type="KEGG" id="arev:RVR_4400"/>
<feature type="compositionally biased region" description="Basic residues" evidence="1">
    <location>
        <begin position="314"/>
        <end position="337"/>
    </location>
</feature>
<reference evidence="2 3" key="3">
    <citation type="journal article" date="2011" name="Nat. Chem. Biol.">
        <title>Reveromycin A biosynthesis uses RevG and RevJ for stereospecific spiroacetal formation.</title>
        <authorList>
            <person name="Takahashi S."/>
            <person name="Toyoda A."/>
            <person name="Sekiyama Y."/>
            <person name="Takagi H."/>
            <person name="Nogawa T."/>
            <person name="Uramoto M."/>
            <person name="Suzuki R."/>
            <person name="Koshino H."/>
            <person name="Kumano T."/>
            <person name="Panthee S."/>
            <person name="Dairi T."/>
            <person name="Ishikawa J."/>
            <person name="Ikeda H."/>
            <person name="Sakaki Y."/>
            <person name="Osada H."/>
        </authorList>
    </citation>
    <scope>NUCLEOTIDE SEQUENCE [LARGE SCALE GENOMIC DNA]</scope>
    <source>
        <strain evidence="2 3">SN-593</strain>
    </source>
</reference>
<dbReference type="InterPro" id="IPR004590">
    <property type="entry name" value="ssDNA_annealing_RecT"/>
</dbReference>